<feature type="region of interest" description="Disordered" evidence="1">
    <location>
        <begin position="1"/>
        <end position="38"/>
    </location>
</feature>
<dbReference type="GO" id="GO:0004523">
    <property type="term" value="F:RNA-DNA hybrid ribonuclease activity"/>
    <property type="evidence" value="ECO:0007669"/>
    <property type="project" value="InterPro"/>
</dbReference>
<sequence>MDGERRTRLIDEPQRTHQAPELEVNAGAGGRPHAAHQKTLQIDRSTTYPTKPSQTWTPPPEGVLKINIDGAFLPGSLQSSVACICSDSEGRMVGGEAKKIRASSPLMAETLALLEALTFFYPKRHEALHFESDSSQLVQAMTSSEQLSWEVQPIINKCKEKMQAFSHVQIAHCSREANCAADWVVKAHRNNYLFLNWVLSPPQTLWDILCNDAPLMGASSYIT</sequence>
<feature type="domain" description="RNase H type-1" evidence="2">
    <location>
        <begin position="67"/>
        <end position="187"/>
    </location>
</feature>
<dbReference type="STRING" id="71139.A0A059D025"/>
<protein>
    <recommendedName>
        <fullName evidence="2">RNase H type-1 domain-containing protein</fullName>
    </recommendedName>
</protein>
<dbReference type="InParanoid" id="A0A059D025"/>
<dbReference type="InterPro" id="IPR002156">
    <property type="entry name" value="RNaseH_domain"/>
</dbReference>
<dbReference type="InterPro" id="IPR053151">
    <property type="entry name" value="RNase_H-like"/>
</dbReference>
<dbReference type="PANTHER" id="PTHR47723:SF24">
    <property type="entry name" value="RNASE H TYPE-1 DOMAIN-CONTAINING PROTEIN"/>
    <property type="match status" value="1"/>
</dbReference>
<organism evidence="3">
    <name type="scientific">Eucalyptus grandis</name>
    <name type="common">Flooded gum</name>
    <dbReference type="NCBI Taxonomy" id="71139"/>
    <lineage>
        <taxon>Eukaryota</taxon>
        <taxon>Viridiplantae</taxon>
        <taxon>Streptophyta</taxon>
        <taxon>Embryophyta</taxon>
        <taxon>Tracheophyta</taxon>
        <taxon>Spermatophyta</taxon>
        <taxon>Magnoliopsida</taxon>
        <taxon>eudicotyledons</taxon>
        <taxon>Gunneridae</taxon>
        <taxon>Pentapetalae</taxon>
        <taxon>rosids</taxon>
        <taxon>malvids</taxon>
        <taxon>Myrtales</taxon>
        <taxon>Myrtaceae</taxon>
        <taxon>Myrtoideae</taxon>
        <taxon>Eucalypteae</taxon>
        <taxon>Eucalyptus</taxon>
    </lineage>
</organism>
<dbReference type="Gene3D" id="3.30.420.10">
    <property type="entry name" value="Ribonuclease H-like superfamily/Ribonuclease H"/>
    <property type="match status" value="1"/>
</dbReference>
<dbReference type="InterPro" id="IPR012337">
    <property type="entry name" value="RNaseH-like_sf"/>
</dbReference>
<dbReference type="OMA" id="HCARECN"/>
<dbReference type="EMBL" id="KK198754">
    <property type="protein sequence ID" value="KCW84083.1"/>
    <property type="molecule type" value="Genomic_DNA"/>
</dbReference>
<dbReference type="InterPro" id="IPR036397">
    <property type="entry name" value="RNaseH_sf"/>
</dbReference>
<dbReference type="Pfam" id="PF13456">
    <property type="entry name" value="RVT_3"/>
    <property type="match status" value="1"/>
</dbReference>
<evidence type="ECO:0000259" key="2">
    <source>
        <dbReference type="Pfam" id="PF13456"/>
    </source>
</evidence>
<accession>A0A059D025</accession>
<dbReference type="SUPFAM" id="SSF53098">
    <property type="entry name" value="Ribonuclease H-like"/>
    <property type="match status" value="1"/>
</dbReference>
<dbReference type="AlphaFoldDB" id="A0A059D025"/>
<evidence type="ECO:0000313" key="3">
    <source>
        <dbReference type="EMBL" id="KCW84083.1"/>
    </source>
</evidence>
<name>A0A059D025_EUCGR</name>
<dbReference type="GO" id="GO:0003676">
    <property type="term" value="F:nucleic acid binding"/>
    <property type="evidence" value="ECO:0007669"/>
    <property type="project" value="InterPro"/>
</dbReference>
<dbReference type="PANTHER" id="PTHR47723">
    <property type="entry name" value="OS05G0353850 PROTEIN"/>
    <property type="match status" value="1"/>
</dbReference>
<proteinExistence type="predicted"/>
<reference evidence="3" key="1">
    <citation type="submission" date="2013-07" db="EMBL/GenBank/DDBJ databases">
        <title>The genome of Eucalyptus grandis.</title>
        <authorList>
            <person name="Schmutz J."/>
            <person name="Hayes R."/>
            <person name="Myburg A."/>
            <person name="Tuskan G."/>
            <person name="Grattapaglia D."/>
            <person name="Rokhsar D.S."/>
        </authorList>
    </citation>
    <scope>NUCLEOTIDE SEQUENCE</scope>
    <source>
        <tissue evidence="3">Leaf extractions</tissue>
    </source>
</reference>
<dbReference type="InterPro" id="IPR044730">
    <property type="entry name" value="RNase_H-like_dom_plant"/>
</dbReference>
<gene>
    <name evidence="3" type="ORF">EUGRSUZ_B00966</name>
</gene>
<evidence type="ECO:0000256" key="1">
    <source>
        <dbReference type="SAM" id="MobiDB-lite"/>
    </source>
</evidence>
<dbReference type="Gramene" id="KCW84083">
    <property type="protein sequence ID" value="KCW84083"/>
    <property type="gene ID" value="EUGRSUZ_B00966"/>
</dbReference>
<feature type="compositionally biased region" description="Basic and acidic residues" evidence="1">
    <location>
        <begin position="1"/>
        <end position="20"/>
    </location>
</feature>
<dbReference type="CDD" id="cd06222">
    <property type="entry name" value="RNase_H_like"/>
    <property type="match status" value="1"/>
</dbReference>